<proteinExistence type="predicted"/>
<protein>
    <submittedName>
        <fullName evidence="1">Uncharacterized protein</fullName>
    </submittedName>
</protein>
<evidence type="ECO:0000313" key="1">
    <source>
        <dbReference type="EMBL" id="KAH9641673.1"/>
    </source>
</evidence>
<dbReference type="AlphaFoldDB" id="A0A922SLR2"/>
<dbReference type="Proteomes" id="UP000814243">
    <property type="component" value="Unassembled WGS sequence"/>
</dbReference>
<name>A0A922SLR2_SPOEX</name>
<evidence type="ECO:0000313" key="2">
    <source>
        <dbReference type="Proteomes" id="UP000814243"/>
    </source>
</evidence>
<gene>
    <name evidence="1" type="ORF">HF086_005119</name>
</gene>
<reference evidence="1" key="1">
    <citation type="journal article" date="2021" name="G3 (Bethesda)">
        <title>Genome and transcriptome analysis of the beet armyworm Spodoptera exigua reveals targets for pest control. .</title>
        <authorList>
            <person name="Simon S."/>
            <person name="Breeschoten T."/>
            <person name="Jansen H.J."/>
            <person name="Dirks R.P."/>
            <person name="Schranz M.E."/>
            <person name="Ros V.I.D."/>
        </authorList>
    </citation>
    <scope>NUCLEOTIDE SEQUENCE</scope>
    <source>
        <strain evidence="1">TB_SE_WUR_2020</strain>
    </source>
</reference>
<dbReference type="EMBL" id="JACEFF010000217">
    <property type="protein sequence ID" value="KAH9641673.1"/>
    <property type="molecule type" value="Genomic_DNA"/>
</dbReference>
<organism evidence="1 2">
    <name type="scientific">Spodoptera exigua</name>
    <name type="common">Beet armyworm</name>
    <name type="synonym">Noctua fulgens</name>
    <dbReference type="NCBI Taxonomy" id="7107"/>
    <lineage>
        <taxon>Eukaryota</taxon>
        <taxon>Metazoa</taxon>
        <taxon>Ecdysozoa</taxon>
        <taxon>Arthropoda</taxon>
        <taxon>Hexapoda</taxon>
        <taxon>Insecta</taxon>
        <taxon>Pterygota</taxon>
        <taxon>Neoptera</taxon>
        <taxon>Endopterygota</taxon>
        <taxon>Lepidoptera</taxon>
        <taxon>Glossata</taxon>
        <taxon>Ditrysia</taxon>
        <taxon>Noctuoidea</taxon>
        <taxon>Noctuidae</taxon>
        <taxon>Amphipyrinae</taxon>
        <taxon>Spodoptera</taxon>
    </lineage>
</organism>
<comment type="caution">
    <text evidence="1">The sequence shown here is derived from an EMBL/GenBank/DDBJ whole genome shotgun (WGS) entry which is preliminary data.</text>
</comment>
<accession>A0A922SLR2</accession>
<sequence>MAGVLFIVNVPNKEYENYLKKNIIPSLVFEKEKYERASKVIHELKEKHLGTKSIESFAQDDDSAVVISKCRSTDCLHQNRADSFGCPSESGLPDGDPADRRGYVKASWDELKQAIKPRKNKLTITRPTRGVDVLSAFHWDTPLETVSTVLLIQLDMLTLTFIKEDTSPAPYWGILKFFTKYSRKVFQF</sequence>